<dbReference type="GO" id="GO:0005737">
    <property type="term" value="C:cytoplasm"/>
    <property type="evidence" value="ECO:0007669"/>
    <property type="project" value="UniProtKB-SubCell"/>
</dbReference>
<dbReference type="Gene3D" id="3.40.50.300">
    <property type="entry name" value="P-loop containing nucleotide triphosphate hydrolases"/>
    <property type="match status" value="1"/>
</dbReference>
<dbReference type="HAMAP" id="MF_00376">
    <property type="entry name" value="Dephospho_CoA_kinase"/>
    <property type="match status" value="1"/>
</dbReference>
<evidence type="ECO:0000256" key="5">
    <source>
        <dbReference type="HAMAP-Rule" id="MF_00376"/>
    </source>
</evidence>
<dbReference type="AlphaFoldDB" id="A0A3S3R014"/>
<evidence type="ECO:0000256" key="4">
    <source>
        <dbReference type="ARBA" id="ARBA00022993"/>
    </source>
</evidence>
<keyword evidence="8" id="KW-1185">Reference proteome</keyword>
<name>A0A3S3R014_9BACT</name>
<proteinExistence type="inferred from homology"/>
<comment type="pathway">
    <text evidence="5">Cofactor biosynthesis; coenzyme A biosynthesis; CoA from (R)-pantothenate: step 5/5.</text>
</comment>
<keyword evidence="4 5" id="KW-0173">Coenzyme A biosynthesis</keyword>
<sequence>MQPESATGKQKGKNEQQVIGITGGIGSGKSKVCSFLSEKYNFPLLNLDIICRDLLQPQEAGWQALRALLPDAYFTRKGELDRQFFRQQLFADSGLRSQVDTVLHPLARQEMEQQIASLIKGLDTGNSPGPILIEIPLLFEAGWQESVDMILVVYADMTVRLQRIMQRDRVSEEQARKAVAAQQCLREKAASADHAIDNSGPWEQTCSQAQQMIASGIFS</sequence>
<evidence type="ECO:0000313" key="7">
    <source>
        <dbReference type="EMBL" id="RWX46820.1"/>
    </source>
</evidence>
<comment type="similarity">
    <text evidence="1 5">Belongs to the CoaE family.</text>
</comment>
<dbReference type="PROSITE" id="PS51219">
    <property type="entry name" value="DPCK"/>
    <property type="match status" value="1"/>
</dbReference>
<keyword evidence="5 7" id="KW-0808">Transferase</keyword>
<dbReference type="InterPro" id="IPR001977">
    <property type="entry name" value="Depp_CoAkinase"/>
</dbReference>
<feature type="binding site" evidence="5">
    <location>
        <begin position="26"/>
        <end position="31"/>
    </location>
    <ligand>
        <name>ATP</name>
        <dbReference type="ChEBI" id="CHEBI:30616"/>
    </ligand>
</feature>
<dbReference type="GO" id="GO:0015937">
    <property type="term" value="P:coenzyme A biosynthetic process"/>
    <property type="evidence" value="ECO:0007669"/>
    <property type="project" value="UniProtKB-UniRule"/>
</dbReference>
<keyword evidence="5" id="KW-0963">Cytoplasm</keyword>
<comment type="subcellular location">
    <subcellularLocation>
        <location evidence="5">Cytoplasm</location>
    </subcellularLocation>
</comment>
<evidence type="ECO:0000256" key="2">
    <source>
        <dbReference type="ARBA" id="ARBA00022741"/>
    </source>
</evidence>
<keyword evidence="2 5" id="KW-0547">Nucleotide-binding</keyword>
<dbReference type="PANTHER" id="PTHR10695">
    <property type="entry name" value="DEPHOSPHO-COA KINASE-RELATED"/>
    <property type="match status" value="1"/>
</dbReference>
<comment type="catalytic activity">
    <reaction evidence="5">
        <text>3'-dephospho-CoA + ATP = ADP + CoA + H(+)</text>
        <dbReference type="Rhea" id="RHEA:18245"/>
        <dbReference type="ChEBI" id="CHEBI:15378"/>
        <dbReference type="ChEBI" id="CHEBI:30616"/>
        <dbReference type="ChEBI" id="CHEBI:57287"/>
        <dbReference type="ChEBI" id="CHEBI:57328"/>
        <dbReference type="ChEBI" id="CHEBI:456216"/>
        <dbReference type="EC" id="2.7.1.24"/>
    </reaction>
</comment>
<dbReference type="NCBIfam" id="TIGR00152">
    <property type="entry name" value="dephospho-CoA kinase"/>
    <property type="match status" value="1"/>
</dbReference>
<dbReference type="InterPro" id="IPR027417">
    <property type="entry name" value="P-loop_NTPase"/>
</dbReference>
<dbReference type="GO" id="GO:0004140">
    <property type="term" value="F:dephospho-CoA kinase activity"/>
    <property type="evidence" value="ECO:0007669"/>
    <property type="project" value="UniProtKB-UniRule"/>
</dbReference>
<evidence type="ECO:0000256" key="1">
    <source>
        <dbReference type="ARBA" id="ARBA00009018"/>
    </source>
</evidence>
<dbReference type="EC" id="2.7.1.24" evidence="5 6"/>
<dbReference type="PANTHER" id="PTHR10695:SF46">
    <property type="entry name" value="BIFUNCTIONAL COENZYME A SYNTHASE-RELATED"/>
    <property type="match status" value="1"/>
</dbReference>
<gene>
    <name evidence="5" type="primary">coaE</name>
    <name evidence="7" type="ORF">H206_03574</name>
</gene>
<dbReference type="UniPathway" id="UPA00241">
    <property type="reaction ID" value="UER00356"/>
</dbReference>
<keyword evidence="3 5" id="KW-0067">ATP-binding</keyword>
<dbReference type="GO" id="GO:0005524">
    <property type="term" value="F:ATP binding"/>
    <property type="evidence" value="ECO:0007669"/>
    <property type="project" value="UniProtKB-UniRule"/>
</dbReference>
<evidence type="ECO:0000313" key="8">
    <source>
        <dbReference type="Proteomes" id="UP000287853"/>
    </source>
</evidence>
<dbReference type="Proteomes" id="UP000287853">
    <property type="component" value="Unassembled WGS sequence"/>
</dbReference>
<comment type="function">
    <text evidence="5">Catalyzes the phosphorylation of the 3'-hydroxyl group of dephosphocoenzyme A to form coenzyme A.</text>
</comment>
<dbReference type="CDD" id="cd02022">
    <property type="entry name" value="DPCK"/>
    <property type="match status" value="1"/>
</dbReference>
<organism evidence="7 8">
    <name type="scientific">Candidatus Electrothrix aarhusensis</name>
    <dbReference type="NCBI Taxonomy" id="1859131"/>
    <lineage>
        <taxon>Bacteria</taxon>
        <taxon>Pseudomonadati</taxon>
        <taxon>Thermodesulfobacteriota</taxon>
        <taxon>Desulfobulbia</taxon>
        <taxon>Desulfobulbales</taxon>
        <taxon>Desulfobulbaceae</taxon>
        <taxon>Candidatus Electrothrix</taxon>
    </lineage>
</organism>
<dbReference type="EMBL" id="MTKO01000050">
    <property type="protein sequence ID" value="RWX46820.1"/>
    <property type="molecule type" value="Genomic_DNA"/>
</dbReference>
<protein>
    <recommendedName>
        <fullName evidence="5 6">Dephospho-CoA kinase</fullName>
        <ecNumber evidence="5 6">2.7.1.24</ecNumber>
    </recommendedName>
    <alternativeName>
        <fullName evidence="5">Dephosphocoenzyme A kinase</fullName>
    </alternativeName>
</protein>
<evidence type="ECO:0000256" key="3">
    <source>
        <dbReference type="ARBA" id="ARBA00022840"/>
    </source>
</evidence>
<dbReference type="SUPFAM" id="SSF52540">
    <property type="entry name" value="P-loop containing nucleoside triphosphate hydrolases"/>
    <property type="match status" value="1"/>
</dbReference>
<evidence type="ECO:0000256" key="6">
    <source>
        <dbReference type="NCBIfam" id="TIGR00152"/>
    </source>
</evidence>
<accession>A0A3S3R014</accession>
<keyword evidence="5 7" id="KW-0418">Kinase</keyword>
<reference evidence="7 8" key="1">
    <citation type="submission" date="2017-01" db="EMBL/GenBank/DDBJ databases">
        <title>The cable genome- insights into the physiology and evolution of filamentous bacteria capable of sulfide oxidation via long distance electron transfer.</title>
        <authorList>
            <person name="Schreiber L."/>
            <person name="Bjerg J.T."/>
            <person name="Boggild A."/>
            <person name="Van De Vossenberg J."/>
            <person name="Meysman F."/>
            <person name="Nielsen L.P."/>
            <person name="Schramm A."/>
            <person name="Kjeldsen K.U."/>
        </authorList>
    </citation>
    <scope>NUCLEOTIDE SEQUENCE [LARGE SCALE GENOMIC DNA]</scope>
    <source>
        <strain evidence="7">MCF</strain>
    </source>
</reference>
<comment type="caution">
    <text evidence="7">The sequence shown here is derived from an EMBL/GenBank/DDBJ whole genome shotgun (WGS) entry which is preliminary data.</text>
</comment>
<dbReference type="Pfam" id="PF01121">
    <property type="entry name" value="CoaE"/>
    <property type="match status" value="1"/>
</dbReference>